<keyword evidence="5 10" id="KW-0812">Transmembrane</keyword>
<accession>A0A226C071</accession>
<evidence type="ECO:0000256" key="7">
    <source>
        <dbReference type="ARBA" id="ARBA00022982"/>
    </source>
</evidence>
<sequence>MAMMKGVLIALAPATLYALYAYGMSAFILIVASVLGAVTTEAAYQKVVGQPIKIKNLSAVVTGLLFSFTLSPSTPVYAAVISIAFGVIVGKQIFGGLGKNLFNPALIGRLFLIYAFPNALDPWKSRVDTVSTATPLGAFFEQGDMVSVTEAFFGGVSGSLGELSGLLLIVGGIYLGYKKYIRWRIPVSVLATVAIFAIFMGQNPLFHLFTGSVIIGALFYATDPMTSPRFEWGQIIFGIGIGVIIMGMRFWGWLPEGVAFGVLVMNMFVPLLDKAFKPVRA</sequence>
<keyword evidence="1" id="KW-0813">Transport</keyword>
<dbReference type="Proteomes" id="UP000214588">
    <property type="component" value="Unassembled WGS sequence"/>
</dbReference>
<feature type="transmembrane region" description="Helical" evidence="10">
    <location>
        <begin position="60"/>
        <end position="89"/>
    </location>
</feature>
<keyword evidence="4" id="KW-0288">FMN</keyword>
<dbReference type="PANTHER" id="PTHR30578">
    <property type="entry name" value="ELECTRON TRANSPORT COMPLEX PROTEIN RNFD"/>
    <property type="match status" value="1"/>
</dbReference>
<dbReference type="Pfam" id="PF03116">
    <property type="entry name" value="NQR2_RnfD_RnfE"/>
    <property type="match status" value="1"/>
</dbReference>
<keyword evidence="7" id="KW-0249">Electron transport</keyword>
<dbReference type="OrthoDB" id="9776359at2"/>
<keyword evidence="6" id="KW-1278">Translocase</keyword>
<evidence type="ECO:0000313" key="12">
    <source>
        <dbReference type="Proteomes" id="UP000214588"/>
    </source>
</evidence>
<dbReference type="InterPro" id="IPR011303">
    <property type="entry name" value="RnfD_bac"/>
</dbReference>
<dbReference type="NCBIfam" id="TIGR01946">
    <property type="entry name" value="rnfD"/>
    <property type="match status" value="1"/>
</dbReference>
<evidence type="ECO:0000256" key="4">
    <source>
        <dbReference type="ARBA" id="ARBA00022643"/>
    </source>
</evidence>
<evidence type="ECO:0000256" key="9">
    <source>
        <dbReference type="ARBA" id="ARBA00023136"/>
    </source>
</evidence>
<dbReference type="PANTHER" id="PTHR30578:SF0">
    <property type="entry name" value="ION-TRANSLOCATING OXIDOREDUCTASE COMPLEX SUBUNIT D"/>
    <property type="match status" value="1"/>
</dbReference>
<evidence type="ECO:0000256" key="2">
    <source>
        <dbReference type="ARBA" id="ARBA00022553"/>
    </source>
</evidence>
<feature type="transmembrane region" description="Helical" evidence="10">
    <location>
        <begin position="234"/>
        <end position="252"/>
    </location>
</feature>
<feature type="transmembrane region" description="Helical" evidence="10">
    <location>
        <begin position="181"/>
        <end position="199"/>
    </location>
</feature>
<keyword evidence="3" id="KW-0285">Flavoprotein</keyword>
<keyword evidence="9 10" id="KW-0472">Membrane</keyword>
<dbReference type="RefSeq" id="WP_089023517.1">
    <property type="nucleotide sequence ID" value="NZ_NIQC01000012.1"/>
</dbReference>
<dbReference type="AlphaFoldDB" id="A0A226C071"/>
<organism evidence="11 12">
    <name type="scientific">Natranaerobius trueperi</name>
    <dbReference type="NCBI Taxonomy" id="759412"/>
    <lineage>
        <taxon>Bacteria</taxon>
        <taxon>Bacillati</taxon>
        <taxon>Bacillota</taxon>
        <taxon>Clostridia</taxon>
        <taxon>Natranaerobiales</taxon>
        <taxon>Natranaerobiaceae</taxon>
        <taxon>Natranaerobius</taxon>
    </lineage>
</organism>
<protein>
    <submittedName>
        <fullName evidence="11">Electron transporter RnfD</fullName>
    </submittedName>
</protein>
<feature type="transmembrane region" description="Helical" evidence="10">
    <location>
        <begin position="258"/>
        <end position="276"/>
    </location>
</feature>
<evidence type="ECO:0000313" key="11">
    <source>
        <dbReference type="EMBL" id="OWZ83767.1"/>
    </source>
</evidence>
<gene>
    <name evidence="11" type="ORF">CDO51_06645</name>
</gene>
<keyword evidence="8 10" id="KW-1133">Transmembrane helix</keyword>
<proteinExistence type="predicted"/>
<keyword evidence="12" id="KW-1185">Reference proteome</keyword>
<name>A0A226C071_9FIRM</name>
<evidence type="ECO:0000256" key="5">
    <source>
        <dbReference type="ARBA" id="ARBA00022692"/>
    </source>
</evidence>
<dbReference type="InterPro" id="IPR004338">
    <property type="entry name" value="NqrB/RnfD"/>
</dbReference>
<dbReference type="GO" id="GO:0005886">
    <property type="term" value="C:plasma membrane"/>
    <property type="evidence" value="ECO:0007669"/>
    <property type="project" value="TreeGrafter"/>
</dbReference>
<dbReference type="GO" id="GO:0055085">
    <property type="term" value="P:transmembrane transport"/>
    <property type="evidence" value="ECO:0007669"/>
    <property type="project" value="InterPro"/>
</dbReference>
<dbReference type="EMBL" id="NIQC01000012">
    <property type="protein sequence ID" value="OWZ83767.1"/>
    <property type="molecule type" value="Genomic_DNA"/>
</dbReference>
<evidence type="ECO:0000256" key="1">
    <source>
        <dbReference type="ARBA" id="ARBA00022448"/>
    </source>
</evidence>
<evidence type="ECO:0000256" key="10">
    <source>
        <dbReference type="SAM" id="Phobius"/>
    </source>
</evidence>
<feature type="transmembrane region" description="Helical" evidence="10">
    <location>
        <begin position="205"/>
        <end position="222"/>
    </location>
</feature>
<feature type="transmembrane region" description="Helical" evidence="10">
    <location>
        <begin position="151"/>
        <end position="174"/>
    </location>
</feature>
<reference evidence="11 12" key="1">
    <citation type="submission" date="2017-06" db="EMBL/GenBank/DDBJ databases">
        <title>Draft Genome Sequence of Natranaerobius trueperi halophilic, alkalithermophilic bacteria from soda lakes.</title>
        <authorList>
            <person name="Zhao B."/>
        </authorList>
    </citation>
    <scope>NUCLEOTIDE SEQUENCE [LARGE SCALE GENOMIC DNA]</scope>
    <source>
        <strain evidence="11 12">DSM 18760</strain>
    </source>
</reference>
<comment type="caution">
    <text evidence="11">The sequence shown here is derived from an EMBL/GenBank/DDBJ whole genome shotgun (WGS) entry which is preliminary data.</text>
</comment>
<evidence type="ECO:0000256" key="6">
    <source>
        <dbReference type="ARBA" id="ARBA00022967"/>
    </source>
</evidence>
<evidence type="ECO:0000256" key="3">
    <source>
        <dbReference type="ARBA" id="ARBA00022630"/>
    </source>
</evidence>
<evidence type="ECO:0000256" key="8">
    <source>
        <dbReference type="ARBA" id="ARBA00022989"/>
    </source>
</evidence>
<keyword evidence="2" id="KW-0597">Phosphoprotein</keyword>
<dbReference type="GO" id="GO:0022900">
    <property type="term" value="P:electron transport chain"/>
    <property type="evidence" value="ECO:0007669"/>
    <property type="project" value="InterPro"/>
</dbReference>